<protein>
    <submittedName>
        <fullName evidence="1">Uncharacterized protein</fullName>
    </submittedName>
</protein>
<gene>
    <name evidence="1" type="ORF">IPL58_14485</name>
</gene>
<dbReference type="Proteomes" id="UP000886689">
    <property type="component" value="Unassembled WGS sequence"/>
</dbReference>
<reference evidence="1" key="1">
    <citation type="submission" date="2020-10" db="EMBL/GenBank/DDBJ databases">
        <title>Connecting structure to function with the recovery of over 1000 high-quality activated sludge metagenome-assembled genomes encoding full-length rRNA genes using long-read sequencing.</title>
        <authorList>
            <person name="Singleton C.M."/>
            <person name="Petriglieri F."/>
            <person name="Kristensen J.M."/>
            <person name="Kirkegaard R.H."/>
            <person name="Michaelsen T.Y."/>
            <person name="Andersen M.H."/>
            <person name="Karst S.M."/>
            <person name="Dueholm M.S."/>
            <person name="Nielsen P.H."/>
            <person name="Albertsen M."/>
        </authorList>
    </citation>
    <scope>NUCLEOTIDE SEQUENCE</scope>
    <source>
        <strain evidence="1">Hirt_18-Q3-R61-65_BATAC.395</strain>
    </source>
</reference>
<comment type="caution">
    <text evidence="1">The sequence shown here is derived from an EMBL/GenBank/DDBJ whole genome shotgun (WGS) entry which is preliminary data.</text>
</comment>
<organism evidence="1 2">
    <name type="scientific">Candidatus Proximibacter danicus</name>
    <dbReference type="NCBI Taxonomy" id="2954365"/>
    <lineage>
        <taxon>Bacteria</taxon>
        <taxon>Pseudomonadati</taxon>
        <taxon>Pseudomonadota</taxon>
        <taxon>Betaproteobacteria</taxon>
        <taxon>Candidatus Proximibacter</taxon>
    </lineage>
</organism>
<dbReference type="AlphaFoldDB" id="A0A9D7K252"/>
<evidence type="ECO:0000313" key="2">
    <source>
        <dbReference type="Proteomes" id="UP000886689"/>
    </source>
</evidence>
<accession>A0A9D7K252</accession>
<name>A0A9D7K252_9PROT</name>
<dbReference type="EMBL" id="JADJUC010000027">
    <property type="protein sequence ID" value="MBK8525125.1"/>
    <property type="molecule type" value="Genomic_DNA"/>
</dbReference>
<sequence>MAEAPQWFEPELILVAKEASTEPAAGEPEEIAGFTAEKKEFGFQWFITGAGAERGDGTGGCGRAIVICMDYDIGYDSRL</sequence>
<proteinExistence type="predicted"/>
<evidence type="ECO:0000313" key="1">
    <source>
        <dbReference type="EMBL" id="MBK8525125.1"/>
    </source>
</evidence>